<feature type="compositionally biased region" description="Basic and acidic residues" evidence="3">
    <location>
        <begin position="330"/>
        <end position="347"/>
    </location>
</feature>
<evidence type="ECO:0000259" key="5">
    <source>
        <dbReference type="Pfam" id="PF26573"/>
    </source>
</evidence>
<evidence type="ECO:0000256" key="3">
    <source>
        <dbReference type="SAM" id="MobiDB-lite"/>
    </source>
</evidence>
<evidence type="ECO:0008006" key="8">
    <source>
        <dbReference type="Google" id="ProtNLM"/>
    </source>
</evidence>
<evidence type="ECO:0000313" key="7">
    <source>
        <dbReference type="Proteomes" id="UP001210925"/>
    </source>
</evidence>
<dbReference type="GO" id="GO:0005737">
    <property type="term" value="C:cytoplasm"/>
    <property type="evidence" value="ECO:0007669"/>
    <property type="project" value="TreeGrafter"/>
</dbReference>
<feature type="region of interest" description="Disordered" evidence="3">
    <location>
        <begin position="322"/>
        <end position="347"/>
    </location>
</feature>
<reference evidence="6" key="1">
    <citation type="submission" date="2020-05" db="EMBL/GenBank/DDBJ databases">
        <title>Phylogenomic resolution of chytrid fungi.</title>
        <authorList>
            <person name="Stajich J.E."/>
            <person name="Amses K."/>
            <person name="Simmons R."/>
            <person name="Seto K."/>
            <person name="Myers J."/>
            <person name="Bonds A."/>
            <person name="Quandt C.A."/>
            <person name="Barry K."/>
            <person name="Liu P."/>
            <person name="Grigoriev I."/>
            <person name="Longcore J.E."/>
            <person name="James T.Y."/>
        </authorList>
    </citation>
    <scope>NUCLEOTIDE SEQUENCE</scope>
    <source>
        <strain evidence="6">PLAUS21</strain>
    </source>
</reference>
<name>A0AAD5Y4N3_9FUNG</name>
<keyword evidence="2" id="KW-0072">Autophagy</keyword>
<proteinExistence type="inferred from homology"/>
<evidence type="ECO:0000256" key="1">
    <source>
        <dbReference type="ARBA" id="ARBA00010948"/>
    </source>
</evidence>
<evidence type="ECO:0000259" key="4">
    <source>
        <dbReference type="Pfam" id="PF26103"/>
    </source>
</evidence>
<dbReference type="GO" id="GO:0097352">
    <property type="term" value="P:autophagosome maturation"/>
    <property type="evidence" value="ECO:0007669"/>
    <property type="project" value="TreeGrafter"/>
</dbReference>
<dbReference type="InterPro" id="IPR051436">
    <property type="entry name" value="Autophagy-related_EPG5"/>
</dbReference>
<gene>
    <name evidence="6" type="ORF">HK103_001872</name>
</gene>
<comment type="caution">
    <text evidence="6">The sequence shown here is derived from an EMBL/GenBank/DDBJ whole genome shotgun (WGS) entry which is preliminary data.</text>
</comment>
<dbReference type="InterPro" id="IPR058750">
    <property type="entry name" value="TPR_Epg5"/>
</dbReference>
<evidence type="ECO:0000313" key="6">
    <source>
        <dbReference type="EMBL" id="KAJ3252035.1"/>
    </source>
</evidence>
<dbReference type="Proteomes" id="UP001210925">
    <property type="component" value="Unassembled WGS sequence"/>
</dbReference>
<feature type="domain" description="Epg5-like TPR" evidence="5">
    <location>
        <begin position="1120"/>
        <end position="1239"/>
    </location>
</feature>
<feature type="domain" description="Epg5-like central TPR repeats" evidence="4">
    <location>
        <begin position="1484"/>
        <end position="1574"/>
    </location>
</feature>
<dbReference type="PANTHER" id="PTHR31139">
    <property type="entry name" value="ECTOPIC P GRANULES PROTEIN 5 HOMOLOG"/>
    <property type="match status" value="1"/>
</dbReference>
<evidence type="ECO:0000256" key="2">
    <source>
        <dbReference type="ARBA" id="ARBA00023006"/>
    </source>
</evidence>
<dbReference type="EMBL" id="JADGKB010000157">
    <property type="protein sequence ID" value="KAJ3252035.1"/>
    <property type="molecule type" value="Genomic_DNA"/>
</dbReference>
<organism evidence="6 7">
    <name type="scientific">Boothiomyces macroporosus</name>
    <dbReference type="NCBI Taxonomy" id="261099"/>
    <lineage>
        <taxon>Eukaryota</taxon>
        <taxon>Fungi</taxon>
        <taxon>Fungi incertae sedis</taxon>
        <taxon>Chytridiomycota</taxon>
        <taxon>Chytridiomycota incertae sedis</taxon>
        <taxon>Chytridiomycetes</taxon>
        <taxon>Rhizophydiales</taxon>
        <taxon>Terramycetaceae</taxon>
        <taxon>Boothiomyces</taxon>
    </lineage>
</organism>
<dbReference type="Pfam" id="PF26573">
    <property type="entry name" value="TPR_Epg5_2"/>
    <property type="match status" value="1"/>
</dbReference>
<accession>A0AAD5Y4N3</accession>
<keyword evidence="7" id="KW-1185">Reference proteome</keyword>
<protein>
    <recommendedName>
        <fullName evidence="8">Ectopic P granules protein 5</fullName>
    </recommendedName>
</protein>
<dbReference type="Pfam" id="PF26103">
    <property type="entry name" value="TPR_Epg5"/>
    <property type="match status" value="1"/>
</dbReference>
<sequence length="1607" mass="184503">MEMMMERPKQKKKKPKRIIKEIQAEPIETSPEIISPTEEPDIHLTTLEDAEPGVEELHSWEDLHQQAFDIQQMYPSAPVGPIFEEPAIEYPSIPLMTMDVPESDILYPSAPIFDEFIDLQPTAPMVIPEPIPATTLEQIYVNPIMTSYKEFVNDFRVSMNAGNDDDDFYRRIRNYKVSLTEIEQIKSQISLLQMKIKNCTSRLWTLSQTPVQIKQTCPDSWTVHHVYMNETANYNQNIEHELKQMQLQLKRLCYINLVEYTWIRNHIDEALDGEFGNYINSIQNSNHFETLQANCLVQQEEIMHMIDVLFVFERAQDMSSSKDLASSSKDGMEEKVQTEPASPEKDSLNGVIPSNFKTVVREWIILLATSIYLTGQYFHHRHLLLHYLRTPGIFSWGSVLLQYPVQIHYSESFMDHYLVCISALLGPIEEIEELLAPKLLQQELIAQDMKKLENDLWIVVDEEFKKQTMNAPKTIILSEDDYLALIRQSFFVIPQEFTAVRENIADILIVLNYTLAEMPIFHEDQNIYFTVNNGLQNTSLIQELDQFIFRSIKALLSKEAVGLEKKVIQLPIKYLSENGKYFIINSILTGTVFDSSLGYSVSQTSPNSFTSYETLLVALIRESDSIILDILQLLLFNLQSLDISIGQSIINACFSVCFCNKDLQVSLFDKANSIVTIVCRKVPGLMGYTLKKVRDNFSVLDSISMQIYKSHPCDIWAPNSSDVQVLENLLKDPINSSKSNLARFIIDKINWEKNEEIAPECHRQIGLAITNIYLDHIGRPSPQSRVYTASNAIIQTAISAIKSSNEETFSEWCWKSIQRLQIYIKPHSGNTYMLNEATQFVKPFEGWESSVMATIRAHSQTEALAAYSLLLVSEVGHRLDLFEAGGWQLLNLLLDKGHYAPFVKAAYQTFQTIVRLSSGILSTANAKKVFTKFWNSSISNTDKTWILEYLPKTLILPEQDSRYSPATIWCSFVFCNSEWRTNKFGLQLLDVLCKQCISLNCPDDLLALLNTQYKNLIFAGQASNTLGKDYQLTRVRPIDTLYRFAANQLYQKFGASYFTFPSLIMELNNSMISEFVKSDKAPQIEPLYYIFIAMSVEVFAEKEVRSRIGNLLNAGSTWATIKSTGEKPLHEFCIFKIFELLDKFQLVDHPVSPLMWQLFFSLYFEKSTENGVCFGYRYLELLDNAQNLIIKKLDLVKSNRNWGELANTMQKWISDPQLAKSSSHVSREDYMPSYLNSLLENQLFEVGRQAWWTNLVIMDEPVPESNLTSIAVVEKELVKLEVPKPLQQIKIQKPLISNEDYHSIDSVMDAIQQELTALKKQAMHHSSIIQRHNDLDEDFLKSVPNLHRQVSSPSSTFKKCSKTCPGVTLNFERQTSVLDSEISKKLSQIRLKVDLLINNEIVNQRTAICSIKITKLITWIVSTVQSEVIRQKAVGLFYECFNLLDMKYQAFPPADSLITFMIDSLGSKYIAGSGVETPNIFERLKSEKHIEILSKYFSPHFSGREDFINNYDWISQKFKSDQIRIILERFDVKLWNQIHRPMMQSVQRFMKLIITNATNSKEDETALLAHLKLFRTLIACQQEEKLSQCISSIIHSVFDGGPIILLK</sequence>
<dbReference type="PANTHER" id="PTHR31139:SF4">
    <property type="entry name" value="ECTOPIC P GRANULES PROTEIN 5 HOMOLOG"/>
    <property type="match status" value="1"/>
</dbReference>
<comment type="similarity">
    <text evidence="1">Belongs to the EPG5 family.</text>
</comment>
<dbReference type="InterPro" id="IPR059030">
    <property type="entry name" value="TPR_Epg5_mid"/>
</dbReference>